<reference evidence="2 3" key="2">
    <citation type="journal article" date="2022" name="Mar. Drugs">
        <title>Bioassay-Guided Fractionation Leads to the Detection of Cholic Acid Generated by the Rare Thalassomonas sp.</title>
        <authorList>
            <person name="Pheiffer F."/>
            <person name="Schneider Y.K."/>
            <person name="Hansen E.H."/>
            <person name="Andersen J.H."/>
            <person name="Isaksson J."/>
            <person name="Busche T."/>
            <person name="R C."/>
            <person name="Kalinowski J."/>
            <person name="Zyl L.V."/>
            <person name="Trindade M."/>
        </authorList>
    </citation>
    <scope>NUCLEOTIDE SEQUENCE [LARGE SCALE GENOMIC DNA]</scope>
    <source>
        <strain evidence="2 3">XOM25</strain>
    </source>
</reference>
<dbReference type="InterPro" id="IPR021241">
    <property type="entry name" value="CsiV"/>
</dbReference>
<dbReference type="EMBL" id="CP059733">
    <property type="protein sequence ID" value="WDE03173.1"/>
    <property type="molecule type" value="Genomic_DNA"/>
</dbReference>
<keyword evidence="3" id="KW-1185">Reference proteome</keyword>
<reference evidence="2 3" key="1">
    <citation type="journal article" date="2015" name="Genome Announc.">
        <title>Draft Genome Sequences of Marine Isolates of Thalassomonas viridans and Thalassomonas actiniarum.</title>
        <authorList>
            <person name="Olonade I."/>
            <person name="van Zyl L.J."/>
            <person name="Trindade M."/>
        </authorList>
    </citation>
    <scope>NUCLEOTIDE SEQUENCE [LARGE SCALE GENOMIC DNA]</scope>
    <source>
        <strain evidence="2 3">XOM25</strain>
    </source>
</reference>
<protein>
    <recommendedName>
        <fullName evidence="4">Peptidoglycan-binding protein, CsiV</fullName>
    </recommendedName>
</protein>
<proteinExistence type="predicted"/>
<name>A0AAE9Z0Y5_9GAMM</name>
<dbReference type="AlphaFoldDB" id="A0AAE9Z0Y5"/>
<evidence type="ECO:0000256" key="1">
    <source>
        <dbReference type="SAM" id="SignalP"/>
    </source>
</evidence>
<evidence type="ECO:0000313" key="2">
    <source>
        <dbReference type="EMBL" id="WDE03173.1"/>
    </source>
</evidence>
<dbReference type="KEGG" id="tvd:SG34_017345"/>
<dbReference type="RefSeq" id="WP_044837805.1">
    <property type="nucleotide sequence ID" value="NZ_CP059733.1"/>
</dbReference>
<keyword evidence="1" id="KW-0732">Signal</keyword>
<sequence length="557" mass="62042">MKFNRALAMGSALVMSASALGANERWFEMEVILFSQLSDKSLLKEHFPDSQPLPKYKKVVDLLTPYLNPDIASLKQQLATCGGDQPAPDLISQAIENSRQQIFNPKTLEQIQATEYAPEQALTADFSASGLTIGDFPADEDSFNLDSSTNEAATGLPSDDGFAVERAGGNDTGLSRQPVSEVIASGEQPDAFPETDPGFSEAQRALVDLAEQEFSPIQLSYSPETFTRELCRLDAARFNEYRQAHGNYSLNGFTVTQMPLRIDGIEDEYSPKPYLLSRDSLKLRNIVTQLRRSKNFRPLLHLGWRQPAVSRRRAVPLRLFAGENLQAHYQSAHELYLQDMAESRAQEQVLAQTLAGQADVPGLTTEVMPEQDPAQIIRQRLNLQIQDILAQAGELDEPGENPSSLDETGSEISRGVSYALSDALSDASLIDELNKPLMPLEQDIEEFSEQLMLADAPEAPVQPWFLDGFFRVHLNHYLYITADFNIMNMSLAQQATQALASSGAGSQQSQPVKAINFKQNRRVISGEIHYFDHPYMGMIVQIRRYKRPEPPETKESE</sequence>
<evidence type="ECO:0008006" key="4">
    <source>
        <dbReference type="Google" id="ProtNLM"/>
    </source>
</evidence>
<feature type="signal peptide" evidence="1">
    <location>
        <begin position="1"/>
        <end position="21"/>
    </location>
</feature>
<gene>
    <name evidence="2" type="ORF">SG34_017345</name>
</gene>
<organism evidence="2 3">
    <name type="scientific">Thalassomonas viridans</name>
    <dbReference type="NCBI Taxonomy" id="137584"/>
    <lineage>
        <taxon>Bacteria</taxon>
        <taxon>Pseudomonadati</taxon>
        <taxon>Pseudomonadota</taxon>
        <taxon>Gammaproteobacteria</taxon>
        <taxon>Alteromonadales</taxon>
        <taxon>Colwelliaceae</taxon>
        <taxon>Thalassomonas</taxon>
    </lineage>
</organism>
<evidence type="ECO:0000313" key="3">
    <source>
        <dbReference type="Proteomes" id="UP000032352"/>
    </source>
</evidence>
<dbReference type="Proteomes" id="UP000032352">
    <property type="component" value="Chromosome"/>
</dbReference>
<accession>A0AAE9Z0Y5</accession>
<dbReference type="Pfam" id="PF10972">
    <property type="entry name" value="CsiV"/>
    <property type="match status" value="1"/>
</dbReference>
<feature type="chain" id="PRO_5042005946" description="Peptidoglycan-binding protein, CsiV" evidence="1">
    <location>
        <begin position="22"/>
        <end position="557"/>
    </location>
</feature>